<organism evidence="3 4">
    <name type="scientific">Bordetella genomosp. 11</name>
    <dbReference type="NCBI Taxonomy" id="1416808"/>
    <lineage>
        <taxon>Bacteria</taxon>
        <taxon>Pseudomonadati</taxon>
        <taxon>Pseudomonadota</taxon>
        <taxon>Betaproteobacteria</taxon>
        <taxon>Burkholderiales</taxon>
        <taxon>Alcaligenaceae</taxon>
        <taxon>Bordetella</taxon>
    </lineage>
</organism>
<dbReference type="PANTHER" id="PTHR42928">
    <property type="entry name" value="TRICARBOXYLATE-BINDING PROTEIN"/>
    <property type="match status" value="1"/>
</dbReference>
<dbReference type="Gene3D" id="3.40.190.10">
    <property type="entry name" value="Periplasmic binding protein-like II"/>
    <property type="match status" value="1"/>
</dbReference>
<dbReference type="PANTHER" id="PTHR42928:SF5">
    <property type="entry name" value="BLR1237 PROTEIN"/>
    <property type="match status" value="1"/>
</dbReference>
<dbReference type="Gene3D" id="3.40.190.150">
    <property type="entry name" value="Bordetella uptake gene, domain 1"/>
    <property type="match status" value="1"/>
</dbReference>
<evidence type="ECO:0000256" key="2">
    <source>
        <dbReference type="SAM" id="SignalP"/>
    </source>
</evidence>
<accession>A0A261UHN3</accession>
<keyword evidence="2" id="KW-0732">Signal</keyword>
<dbReference type="RefSeq" id="WP_094842863.1">
    <property type="nucleotide sequence ID" value="NZ_NEVS01000004.1"/>
</dbReference>
<dbReference type="OrthoDB" id="8632238at2"/>
<dbReference type="SUPFAM" id="SSF53850">
    <property type="entry name" value="Periplasmic binding protein-like II"/>
    <property type="match status" value="1"/>
</dbReference>
<evidence type="ECO:0000313" key="4">
    <source>
        <dbReference type="Proteomes" id="UP000215767"/>
    </source>
</evidence>
<comment type="similarity">
    <text evidence="1">Belongs to the UPF0065 (bug) family.</text>
</comment>
<dbReference type="Pfam" id="PF03401">
    <property type="entry name" value="TctC"/>
    <property type="match status" value="1"/>
</dbReference>
<dbReference type="InterPro" id="IPR042100">
    <property type="entry name" value="Bug_dom1"/>
</dbReference>
<feature type="signal peptide" evidence="2">
    <location>
        <begin position="1"/>
        <end position="24"/>
    </location>
</feature>
<dbReference type="InterPro" id="IPR005064">
    <property type="entry name" value="BUG"/>
</dbReference>
<protein>
    <submittedName>
        <fullName evidence="3">MFS transporter</fullName>
    </submittedName>
</protein>
<dbReference type="AlphaFoldDB" id="A0A261UHN3"/>
<evidence type="ECO:0000256" key="1">
    <source>
        <dbReference type="ARBA" id="ARBA00006987"/>
    </source>
</evidence>
<dbReference type="CDD" id="cd13578">
    <property type="entry name" value="PBP2_Bug27"/>
    <property type="match status" value="1"/>
</dbReference>
<evidence type="ECO:0000313" key="3">
    <source>
        <dbReference type="EMBL" id="OZI61458.1"/>
    </source>
</evidence>
<dbReference type="EMBL" id="NEVS01000004">
    <property type="protein sequence ID" value="OZI61458.1"/>
    <property type="molecule type" value="Genomic_DNA"/>
</dbReference>
<proteinExistence type="inferred from homology"/>
<feature type="chain" id="PRO_5012311555" evidence="2">
    <location>
        <begin position="25"/>
        <end position="329"/>
    </location>
</feature>
<comment type="caution">
    <text evidence="3">The sequence shown here is derived from an EMBL/GenBank/DDBJ whole genome shotgun (WGS) entry which is preliminary data.</text>
</comment>
<dbReference type="Proteomes" id="UP000215767">
    <property type="component" value="Unassembled WGS sequence"/>
</dbReference>
<sequence length="329" mass="34917">MKFCKRELAAISLIGGLLPMAVFASEPEAVYPQRPITLVVGFTPGGGSDGLARIVAKHLGDELGQRVIIDNRPGAASNVAAEFVARAVPDGYTVYLSTRSNTTHKTMYEHLRFDMSKDLVPIGLLATVPNVIVTSAQSSIGHVRDVVALSEAHPESLTCASSGVGSTGHLLCELFQRETKTSMLHIAYKGSAPGFVDLAGGRVDLLFSVLPAALAHIQAGTARPIAVMSRQRAATIPQVPTLDETGFPGLSVDTWFGLMAPAGTPQRVAQRLNESINAVLLNPALQAAFMAQGYVAPLQPNTAETFGQLIAEETERWTAIARERGIRPG</sequence>
<dbReference type="PIRSF" id="PIRSF017082">
    <property type="entry name" value="YflP"/>
    <property type="match status" value="1"/>
</dbReference>
<gene>
    <name evidence="3" type="ORF">CAL28_19360</name>
</gene>
<name>A0A261UHN3_9BORD</name>
<reference evidence="4" key="1">
    <citation type="submission" date="2017-05" db="EMBL/GenBank/DDBJ databases">
        <title>Complete and WGS of Bordetella genogroups.</title>
        <authorList>
            <person name="Spilker T."/>
            <person name="Lipuma J."/>
        </authorList>
    </citation>
    <scope>NUCLEOTIDE SEQUENCE [LARGE SCALE GENOMIC DNA]</scope>
    <source>
        <strain evidence="4">AU8856</strain>
    </source>
</reference>
<keyword evidence="4" id="KW-1185">Reference proteome</keyword>